<keyword evidence="6" id="KW-0808">Transferase</keyword>
<feature type="transmembrane region" description="Helical" evidence="12">
    <location>
        <begin position="221"/>
        <end position="239"/>
    </location>
</feature>
<evidence type="ECO:0000256" key="12">
    <source>
        <dbReference type="SAM" id="Phobius"/>
    </source>
</evidence>
<keyword evidence="8 12" id="KW-0812">Transmembrane</keyword>
<dbReference type="KEGG" id="ote:Oter_4173"/>
<sequence>MRETKSSAVGPFAPDFSFVFGMSSHSHPLLRFAVLLYGFVSYAIFLATFLYAIGFVGDFLVPRSIDSVPVRDTWTALMIDIVLLGLFALQHSVMARPWFKRALTRYLPEPAERSTYVLMSSLALILMFWRWEPIGGVIWNVESPLGRVLLHSGFAFGWLTVLVTTFLINHFDLFGLRQVWKFFRRQRYVSLKFVTPGPYKLVRHPLYVGWLFAFWCTPHMTAAHLVFAVLTTAYILVAIQFEERDLIAHHGSDYTEYRRRTPMMVPRLSRPEAEPSRQL</sequence>
<evidence type="ECO:0000256" key="1">
    <source>
        <dbReference type="ARBA" id="ARBA00002096"/>
    </source>
</evidence>
<evidence type="ECO:0000256" key="9">
    <source>
        <dbReference type="ARBA" id="ARBA00022989"/>
    </source>
</evidence>
<comment type="function">
    <text evidence="1">Catalyzes the methylation of methanethiol (MeSH) to yield dimethylsulphide (DMS).</text>
</comment>
<feature type="transmembrane region" description="Helical" evidence="12">
    <location>
        <begin position="114"/>
        <end position="131"/>
    </location>
</feature>
<dbReference type="Gene3D" id="1.20.120.1630">
    <property type="match status" value="1"/>
</dbReference>
<feature type="transmembrane region" description="Helical" evidence="12">
    <location>
        <begin position="32"/>
        <end position="53"/>
    </location>
</feature>
<dbReference type="GO" id="GO:0012505">
    <property type="term" value="C:endomembrane system"/>
    <property type="evidence" value="ECO:0007669"/>
    <property type="project" value="UniProtKB-SubCell"/>
</dbReference>
<dbReference type="HOGENOM" id="CLU_084189_0_0_0"/>
<evidence type="ECO:0000313" key="14">
    <source>
        <dbReference type="Proteomes" id="UP000007013"/>
    </source>
</evidence>
<keyword evidence="7" id="KW-0949">S-adenosyl-L-methionine</keyword>
<reference evidence="13 14" key="1">
    <citation type="journal article" date="2011" name="J. Bacteriol.">
        <title>Genome sequence of the verrucomicrobium Opitutus terrae PB90-1, an abundant inhabitant of rice paddy soil ecosystems.</title>
        <authorList>
            <person name="van Passel M.W."/>
            <person name="Kant R."/>
            <person name="Palva A."/>
            <person name="Copeland A."/>
            <person name="Lucas S."/>
            <person name="Lapidus A."/>
            <person name="Glavina del Rio T."/>
            <person name="Pitluck S."/>
            <person name="Goltsman E."/>
            <person name="Clum A."/>
            <person name="Sun H."/>
            <person name="Schmutz J."/>
            <person name="Larimer F.W."/>
            <person name="Land M.L."/>
            <person name="Hauser L."/>
            <person name="Kyrpides N."/>
            <person name="Mikhailova N."/>
            <person name="Richardson P.P."/>
            <person name="Janssen P.H."/>
            <person name="de Vos W.M."/>
            <person name="Smidt H."/>
        </authorList>
    </citation>
    <scope>NUCLEOTIDE SEQUENCE [LARGE SCALE GENOMIC DNA]</scope>
    <source>
        <strain evidence="14">DSM 11246 / JCM 15787 / PB90-1</strain>
    </source>
</reference>
<dbReference type="STRING" id="452637.Oter_4173"/>
<dbReference type="Pfam" id="PF04191">
    <property type="entry name" value="PEMT"/>
    <property type="match status" value="1"/>
</dbReference>
<dbReference type="InterPro" id="IPR033580">
    <property type="entry name" value="Nurim-like"/>
</dbReference>
<dbReference type="Proteomes" id="UP000007013">
    <property type="component" value="Chromosome"/>
</dbReference>
<evidence type="ECO:0000256" key="6">
    <source>
        <dbReference type="ARBA" id="ARBA00022679"/>
    </source>
</evidence>
<evidence type="ECO:0000313" key="13">
    <source>
        <dbReference type="EMBL" id="ACB77446.1"/>
    </source>
</evidence>
<dbReference type="NCBIfam" id="NF045656">
    <property type="entry name" value="MeththiolMtaseMddA"/>
    <property type="match status" value="1"/>
</dbReference>
<evidence type="ECO:0000256" key="2">
    <source>
        <dbReference type="ARBA" id="ARBA00004127"/>
    </source>
</evidence>
<keyword evidence="14" id="KW-1185">Reference proteome</keyword>
<dbReference type="eggNOG" id="COG2020">
    <property type="taxonomic scope" value="Bacteria"/>
</dbReference>
<evidence type="ECO:0000256" key="11">
    <source>
        <dbReference type="ARBA" id="ARBA00048134"/>
    </source>
</evidence>
<dbReference type="PANTHER" id="PTHR31040:SF1">
    <property type="entry name" value="NURIM"/>
    <property type="match status" value="1"/>
</dbReference>
<dbReference type="PANTHER" id="PTHR31040">
    <property type="entry name" value="NURIM"/>
    <property type="match status" value="1"/>
</dbReference>
<dbReference type="InterPro" id="IPR007318">
    <property type="entry name" value="Phopholipid_MeTrfase"/>
</dbReference>
<proteinExistence type="inferred from homology"/>
<dbReference type="InterPro" id="IPR054700">
    <property type="entry name" value="MddA"/>
</dbReference>
<evidence type="ECO:0000256" key="7">
    <source>
        <dbReference type="ARBA" id="ARBA00022691"/>
    </source>
</evidence>
<organism evidence="13 14">
    <name type="scientific">Opitutus terrae (strain DSM 11246 / JCM 15787 / PB90-1)</name>
    <dbReference type="NCBI Taxonomy" id="452637"/>
    <lineage>
        <taxon>Bacteria</taxon>
        <taxon>Pseudomonadati</taxon>
        <taxon>Verrucomicrobiota</taxon>
        <taxon>Opitutia</taxon>
        <taxon>Opitutales</taxon>
        <taxon>Opitutaceae</taxon>
        <taxon>Opitutus</taxon>
    </lineage>
</organism>
<comment type="subcellular location">
    <subcellularLocation>
        <location evidence="2">Endomembrane system</location>
        <topology evidence="2">Multi-pass membrane protein</topology>
    </subcellularLocation>
</comment>
<evidence type="ECO:0000256" key="4">
    <source>
        <dbReference type="ARBA" id="ARBA00012149"/>
    </source>
</evidence>
<evidence type="ECO:0000256" key="3">
    <source>
        <dbReference type="ARBA" id="ARBA00010631"/>
    </source>
</evidence>
<evidence type="ECO:0000256" key="8">
    <source>
        <dbReference type="ARBA" id="ARBA00022692"/>
    </source>
</evidence>
<name>B2A0B0_OPITP</name>
<comment type="catalytic activity">
    <reaction evidence="11">
        <text>methanethiol + S-adenosyl-L-methionine = dimethyl sulfide + S-adenosyl-L-homocysteine + H(+)</text>
        <dbReference type="Rhea" id="RHEA:50428"/>
        <dbReference type="ChEBI" id="CHEBI:15378"/>
        <dbReference type="ChEBI" id="CHEBI:16007"/>
        <dbReference type="ChEBI" id="CHEBI:17437"/>
        <dbReference type="ChEBI" id="CHEBI:57856"/>
        <dbReference type="ChEBI" id="CHEBI:59789"/>
        <dbReference type="EC" id="2.1.1.334"/>
    </reaction>
</comment>
<protein>
    <recommendedName>
        <fullName evidence="4">methanethiol S-methyltransferase</fullName>
        <ecNumber evidence="4">2.1.1.334</ecNumber>
    </recommendedName>
</protein>
<evidence type="ECO:0000256" key="10">
    <source>
        <dbReference type="ARBA" id="ARBA00023136"/>
    </source>
</evidence>
<evidence type="ECO:0000256" key="5">
    <source>
        <dbReference type="ARBA" id="ARBA00022603"/>
    </source>
</evidence>
<comment type="similarity">
    <text evidence="3">Belongs to the nurim family.</text>
</comment>
<feature type="transmembrane region" description="Helical" evidence="12">
    <location>
        <begin position="73"/>
        <end position="93"/>
    </location>
</feature>
<accession>B2A0B0</accession>
<dbReference type="GO" id="GO:0008168">
    <property type="term" value="F:methyltransferase activity"/>
    <property type="evidence" value="ECO:0007669"/>
    <property type="project" value="UniProtKB-KW"/>
</dbReference>
<dbReference type="GO" id="GO:0032259">
    <property type="term" value="P:methylation"/>
    <property type="evidence" value="ECO:0007669"/>
    <property type="project" value="UniProtKB-KW"/>
</dbReference>
<keyword evidence="9 12" id="KW-1133">Transmembrane helix</keyword>
<dbReference type="EMBL" id="CP001032">
    <property type="protein sequence ID" value="ACB77446.1"/>
    <property type="molecule type" value="Genomic_DNA"/>
</dbReference>
<keyword evidence="5" id="KW-0489">Methyltransferase</keyword>
<feature type="transmembrane region" description="Helical" evidence="12">
    <location>
        <begin position="151"/>
        <end position="176"/>
    </location>
</feature>
<dbReference type="AlphaFoldDB" id="B2A0B0"/>
<keyword evidence="10 12" id="KW-0472">Membrane</keyword>
<dbReference type="EC" id="2.1.1.334" evidence="4"/>
<gene>
    <name evidence="13" type="ordered locus">Oter_4173</name>
</gene>